<reference evidence="4 5" key="1">
    <citation type="submission" date="2016-05" db="EMBL/GenBank/DDBJ databases">
        <authorList>
            <person name="Naeem Raeece"/>
        </authorList>
    </citation>
    <scope>NUCLEOTIDE SEQUENCE [LARGE SCALE GENOMIC DNA]</scope>
</reference>
<dbReference type="Proteomes" id="UP000078555">
    <property type="component" value="Unassembled WGS sequence"/>
</dbReference>
<dbReference type="AlphaFoldDB" id="A0A1A9ASA3"/>
<gene>
    <name evidence="2" type="ORF">POVWA1_016970</name>
    <name evidence="3" type="ORF">POVWA2_091720</name>
</gene>
<feature type="transmembrane region" description="Helical" evidence="1">
    <location>
        <begin position="280"/>
        <end position="299"/>
    </location>
</feature>
<evidence type="ECO:0000313" key="4">
    <source>
        <dbReference type="Proteomes" id="UP000078550"/>
    </source>
</evidence>
<name>A0A1A9ASA3_PLAOA</name>
<dbReference type="InterPro" id="IPR008780">
    <property type="entry name" value="Plasmodium_Vir"/>
</dbReference>
<dbReference type="EMBL" id="FLRD01000056">
    <property type="protein sequence ID" value="SBT33404.1"/>
    <property type="molecule type" value="Genomic_DNA"/>
</dbReference>
<dbReference type="Proteomes" id="UP000078550">
    <property type="component" value="Unassembled WGS sequence"/>
</dbReference>
<keyword evidence="1" id="KW-0472">Membrane</keyword>
<proteinExistence type="predicted"/>
<keyword evidence="5" id="KW-1185">Reference proteome</keyword>
<sequence>MGSTLDNLAKIDVYKTNEEFVKLFDKLENVCTSIDHSNSCRDSFKYMNIVKTFIPQLKKIFNILYRSKTQGDIYIEEIKLGNLKPCVYYKYWFYHKIINNKLEDTDISELYKLWNQNTIDIYGSLSVDRCKFHAETSEDIKIMKVLYDHIFFFNKENHNFNTLDKIKKCEYCNTLKNYVSKTFIKLPIECAHGSSYAFCREYNDHLKEFIKLEELSSLSCEIGAEISHCPPYSKLQEQGTSGIVSIERVSGNVASITEEDAATSGFAVKIENNKSDAKNVIGEVSVLGISSILFFLYKFTSFGSLVRRQIKWITNMWKNPQGEKEALLLRDSETDNINFDNTQYNLAYNPV</sequence>
<organism evidence="3 4">
    <name type="scientific">Plasmodium ovale wallikeri</name>
    <dbReference type="NCBI Taxonomy" id="864142"/>
    <lineage>
        <taxon>Eukaryota</taxon>
        <taxon>Sar</taxon>
        <taxon>Alveolata</taxon>
        <taxon>Apicomplexa</taxon>
        <taxon>Aconoidasida</taxon>
        <taxon>Haemosporida</taxon>
        <taxon>Plasmodiidae</taxon>
        <taxon>Plasmodium</taxon>
        <taxon>Plasmodium (Plasmodium)</taxon>
    </lineage>
</organism>
<dbReference type="EMBL" id="FLRE01002870">
    <property type="protein sequence ID" value="SBT59103.1"/>
    <property type="molecule type" value="Genomic_DNA"/>
</dbReference>
<evidence type="ECO:0000313" key="5">
    <source>
        <dbReference type="Proteomes" id="UP000078555"/>
    </source>
</evidence>
<keyword evidence="1" id="KW-0812">Transmembrane</keyword>
<keyword evidence="1" id="KW-1133">Transmembrane helix</keyword>
<evidence type="ECO:0000256" key="1">
    <source>
        <dbReference type="SAM" id="Phobius"/>
    </source>
</evidence>
<protein>
    <submittedName>
        <fullName evidence="3">PIR Superfamily Protein</fullName>
    </submittedName>
</protein>
<evidence type="ECO:0000313" key="2">
    <source>
        <dbReference type="EMBL" id="SBT33404.1"/>
    </source>
</evidence>
<evidence type="ECO:0000313" key="3">
    <source>
        <dbReference type="EMBL" id="SBT59103.1"/>
    </source>
</evidence>
<accession>A0A1A9ASA3</accession>
<dbReference type="Pfam" id="PF05795">
    <property type="entry name" value="Plasmodium_Vir"/>
    <property type="match status" value="1"/>
</dbReference>
<reference evidence="3" key="2">
    <citation type="submission" date="2016-05" db="EMBL/GenBank/DDBJ databases">
        <authorList>
            <person name="Lavstsen T."/>
            <person name="Jespersen J.S."/>
        </authorList>
    </citation>
    <scope>NUCLEOTIDE SEQUENCE [LARGE SCALE GENOMIC DNA]</scope>
</reference>